<dbReference type="Proteomes" id="UP000027920">
    <property type="component" value="Unassembled WGS sequence"/>
</dbReference>
<feature type="region of interest" description="Disordered" evidence="1">
    <location>
        <begin position="95"/>
        <end position="117"/>
    </location>
</feature>
<sequence>MTFEGKEGTKEQLGKRYVMPHNAIPLATALNHHVHKPPYRYPMRLSITITVQPDPVRPCSSTMKSALEHEDCQVLHGLQHRSSASGGIVVDDQEEDPAVGAAAAGHTEEGTQSFERPTPARGTVERFIAERKSRRAWMSPGLLRQIIQLVSVASSCALLIPYMHRSRMKMSVQCETCKANALVEYENNLTQCETIAGANFNPRGGTVGLNWREVFTIMCLSCAWQYLTWLFQDTLCTRIFSPSREKMD</sequence>
<dbReference type="OrthoDB" id="4145309at2759"/>
<name>A0A072NYI5_9EURO</name>
<reference evidence="2 3" key="1">
    <citation type="submission" date="2013-03" db="EMBL/GenBank/DDBJ databases">
        <title>The Genome Sequence of Exophiala aquamarina CBS 119918.</title>
        <authorList>
            <consortium name="The Broad Institute Genomics Platform"/>
            <person name="Cuomo C."/>
            <person name="de Hoog S."/>
            <person name="Gorbushina A."/>
            <person name="Walker B."/>
            <person name="Young S.K."/>
            <person name="Zeng Q."/>
            <person name="Gargeya S."/>
            <person name="Fitzgerald M."/>
            <person name="Haas B."/>
            <person name="Abouelleil A."/>
            <person name="Allen A.W."/>
            <person name="Alvarado L."/>
            <person name="Arachchi H.M."/>
            <person name="Berlin A.M."/>
            <person name="Chapman S.B."/>
            <person name="Gainer-Dewar J."/>
            <person name="Goldberg J."/>
            <person name="Griggs A."/>
            <person name="Gujja S."/>
            <person name="Hansen M."/>
            <person name="Howarth C."/>
            <person name="Imamovic A."/>
            <person name="Ireland A."/>
            <person name="Larimer J."/>
            <person name="McCowan C."/>
            <person name="Murphy C."/>
            <person name="Pearson M."/>
            <person name="Poon T.W."/>
            <person name="Priest M."/>
            <person name="Roberts A."/>
            <person name="Saif S."/>
            <person name="Shea T."/>
            <person name="Sisk P."/>
            <person name="Sykes S."/>
            <person name="Wortman J."/>
            <person name="Nusbaum C."/>
            <person name="Birren B."/>
        </authorList>
    </citation>
    <scope>NUCLEOTIDE SEQUENCE [LARGE SCALE GENOMIC DNA]</scope>
    <source>
        <strain evidence="2 3">CBS 119918</strain>
    </source>
</reference>
<dbReference type="VEuPathDB" id="FungiDB:A1O9_10830"/>
<proteinExistence type="predicted"/>
<dbReference type="EMBL" id="AMGV01000015">
    <property type="protein sequence ID" value="KEF52924.1"/>
    <property type="molecule type" value="Genomic_DNA"/>
</dbReference>
<keyword evidence="3" id="KW-1185">Reference proteome</keyword>
<gene>
    <name evidence="2" type="ORF">A1O9_10830</name>
</gene>
<evidence type="ECO:0000256" key="1">
    <source>
        <dbReference type="SAM" id="MobiDB-lite"/>
    </source>
</evidence>
<dbReference type="HOGENOM" id="CLU_097997_0_0_1"/>
<dbReference type="RefSeq" id="XP_013255514.1">
    <property type="nucleotide sequence ID" value="XM_013400060.1"/>
</dbReference>
<accession>A0A072NYI5</accession>
<comment type="caution">
    <text evidence="2">The sequence shown here is derived from an EMBL/GenBank/DDBJ whole genome shotgun (WGS) entry which is preliminary data.</text>
</comment>
<evidence type="ECO:0000313" key="2">
    <source>
        <dbReference type="EMBL" id="KEF52924.1"/>
    </source>
</evidence>
<dbReference type="GeneID" id="25285733"/>
<organism evidence="2 3">
    <name type="scientific">Exophiala aquamarina CBS 119918</name>
    <dbReference type="NCBI Taxonomy" id="1182545"/>
    <lineage>
        <taxon>Eukaryota</taxon>
        <taxon>Fungi</taxon>
        <taxon>Dikarya</taxon>
        <taxon>Ascomycota</taxon>
        <taxon>Pezizomycotina</taxon>
        <taxon>Eurotiomycetes</taxon>
        <taxon>Chaetothyriomycetidae</taxon>
        <taxon>Chaetothyriales</taxon>
        <taxon>Herpotrichiellaceae</taxon>
        <taxon>Exophiala</taxon>
    </lineage>
</organism>
<evidence type="ECO:0000313" key="3">
    <source>
        <dbReference type="Proteomes" id="UP000027920"/>
    </source>
</evidence>
<protein>
    <submittedName>
        <fullName evidence="2">Uncharacterized protein</fullName>
    </submittedName>
</protein>
<dbReference type="AlphaFoldDB" id="A0A072NYI5"/>